<evidence type="ECO:0000313" key="2">
    <source>
        <dbReference type="Proteomes" id="UP001196980"/>
    </source>
</evidence>
<keyword evidence="2" id="KW-1185">Reference proteome</keyword>
<evidence type="ECO:0008006" key="3">
    <source>
        <dbReference type="Google" id="ProtNLM"/>
    </source>
</evidence>
<name>A0ABS6RY55_9BACT</name>
<dbReference type="Proteomes" id="UP001196980">
    <property type="component" value="Unassembled WGS sequence"/>
</dbReference>
<dbReference type="RefSeq" id="WP_218252210.1">
    <property type="nucleotide sequence ID" value="NZ_JABXWD010000124.1"/>
</dbReference>
<protein>
    <recommendedName>
        <fullName evidence="3">Phage protein</fullName>
    </recommendedName>
</protein>
<dbReference type="EMBL" id="JABXWD010000124">
    <property type="protein sequence ID" value="MBV6341577.1"/>
    <property type="molecule type" value="Genomic_DNA"/>
</dbReference>
<reference evidence="1 2" key="1">
    <citation type="journal article" date="2020" name="J Geophys Res Biogeosci">
        <title>Magnetotaxis as an Adaptation to Enable Bacterial Shuttling of Microbial Sulfur and Sulfur Cycling Across Aquatic Oxic#Anoxic Interfaces.</title>
        <authorList>
            <person name="Li J."/>
            <person name="Liu P."/>
            <person name="Wang J."/>
            <person name="Roberts A.P."/>
            <person name="Pan Y."/>
        </authorList>
    </citation>
    <scope>NUCLEOTIDE SEQUENCE [LARGE SCALE GENOMIC DNA]</scope>
    <source>
        <strain evidence="1 2">MYR-1_YQ</strain>
    </source>
</reference>
<gene>
    <name evidence="1" type="ORF">HWQ67_08260</name>
</gene>
<accession>A0ABS6RY55</accession>
<sequence>MESLEPEKDIFRKKVDKMLFGVDGSDICYAAISIDGTGVKKYGTYTICLSDKEISTRTTLLEEDSFDFVKRHKLTEHSKIPPGYRSLWADRHKLAVAKLARKLRKSFTDSEYANILVVNAESKDSYDCVEVHIYDGFSNDAVEKVYGPPPANVDEDILWSAVKGKLEIKGKQWSER</sequence>
<comment type="caution">
    <text evidence="1">The sequence shown here is derived from an EMBL/GenBank/DDBJ whole genome shotgun (WGS) entry which is preliminary data.</text>
</comment>
<organism evidence="1 2">
    <name type="scientific">Candidatus Magnetobacterium casense</name>
    <dbReference type="NCBI Taxonomy" id="1455061"/>
    <lineage>
        <taxon>Bacteria</taxon>
        <taxon>Pseudomonadati</taxon>
        <taxon>Nitrospirota</taxon>
        <taxon>Thermodesulfovibrionia</taxon>
        <taxon>Thermodesulfovibrionales</taxon>
        <taxon>Candidatus Magnetobacteriaceae</taxon>
        <taxon>Candidatus Magnetobacterium</taxon>
    </lineage>
</organism>
<evidence type="ECO:0000313" key="1">
    <source>
        <dbReference type="EMBL" id="MBV6341577.1"/>
    </source>
</evidence>
<proteinExistence type="predicted"/>